<comment type="caution">
    <text evidence="6">The sequence shown here is derived from an EMBL/GenBank/DDBJ whole genome shotgun (WGS) entry which is preliminary data.</text>
</comment>
<evidence type="ECO:0000259" key="5">
    <source>
        <dbReference type="PROSITE" id="PS50103"/>
    </source>
</evidence>
<keyword evidence="3" id="KW-0479">Metal-binding</keyword>
<keyword evidence="2" id="KW-0539">Nucleus</keyword>
<dbReference type="InterPro" id="IPR051767">
    <property type="entry name" value="Nucleoporin_NUP42"/>
</dbReference>
<dbReference type="GO" id="GO:0005634">
    <property type="term" value="C:nucleus"/>
    <property type="evidence" value="ECO:0007669"/>
    <property type="project" value="UniProtKB-SubCell"/>
</dbReference>
<keyword evidence="3" id="KW-0863">Zinc-finger</keyword>
<dbReference type="PROSITE" id="PS50103">
    <property type="entry name" value="ZF_C3H1"/>
    <property type="match status" value="1"/>
</dbReference>
<dbReference type="STRING" id="133381.A0A2T9Y158"/>
<feature type="region of interest" description="Disordered" evidence="4">
    <location>
        <begin position="145"/>
        <end position="165"/>
    </location>
</feature>
<dbReference type="PANTHER" id="PTHR46527:SF1">
    <property type="entry name" value="NUCLEOPORIN NUP42"/>
    <property type="match status" value="1"/>
</dbReference>
<dbReference type="EMBL" id="MBFS01003542">
    <property type="protein sequence ID" value="PVU86081.1"/>
    <property type="molecule type" value="Genomic_DNA"/>
</dbReference>
<evidence type="ECO:0000256" key="4">
    <source>
        <dbReference type="SAM" id="MobiDB-lite"/>
    </source>
</evidence>
<keyword evidence="3" id="KW-0862">Zinc</keyword>
<feature type="compositionally biased region" description="Polar residues" evidence="4">
    <location>
        <begin position="286"/>
        <end position="304"/>
    </location>
</feature>
<accession>A0A2T9Y158</accession>
<dbReference type="Gene3D" id="4.10.1000.10">
    <property type="entry name" value="Zinc finger, CCCH-type"/>
    <property type="match status" value="1"/>
</dbReference>
<gene>
    <name evidence="6" type="ORF">BB560_006817</name>
</gene>
<feature type="domain" description="C3H1-type" evidence="5">
    <location>
        <begin position="1"/>
        <end position="25"/>
    </location>
</feature>
<name>A0A2T9Y158_9FUNG</name>
<protein>
    <recommendedName>
        <fullName evidence="5">C3H1-type domain-containing protein</fullName>
    </recommendedName>
</protein>
<organism evidence="6 7">
    <name type="scientific">Smittium megazygosporum</name>
    <dbReference type="NCBI Taxonomy" id="133381"/>
    <lineage>
        <taxon>Eukaryota</taxon>
        <taxon>Fungi</taxon>
        <taxon>Fungi incertae sedis</taxon>
        <taxon>Zoopagomycota</taxon>
        <taxon>Kickxellomycotina</taxon>
        <taxon>Harpellomycetes</taxon>
        <taxon>Harpellales</taxon>
        <taxon>Legeriomycetaceae</taxon>
        <taxon>Smittium</taxon>
    </lineage>
</organism>
<feature type="zinc finger region" description="C3H1-type" evidence="3">
    <location>
        <begin position="1"/>
        <end position="25"/>
    </location>
</feature>
<proteinExistence type="predicted"/>
<dbReference type="AlphaFoldDB" id="A0A2T9Y158"/>
<keyword evidence="7" id="KW-1185">Reference proteome</keyword>
<dbReference type="OrthoDB" id="20729at2759"/>
<evidence type="ECO:0000256" key="3">
    <source>
        <dbReference type="PROSITE-ProRule" id="PRU00723"/>
    </source>
</evidence>
<dbReference type="PANTHER" id="PTHR46527">
    <property type="entry name" value="NUCLEOPORIN-LIKE PROTEIN 2"/>
    <property type="match status" value="1"/>
</dbReference>
<reference evidence="6 7" key="1">
    <citation type="journal article" date="2018" name="MBio">
        <title>Comparative Genomics Reveals the Core Gene Toolbox for the Fungus-Insect Symbiosis.</title>
        <authorList>
            <person name="Wang Y."/>
            <person name="Stata M."/>
            <person name="Wang W."/>
            <person name="Stajich J.E."/>
            <person name="White M.M."/>
            <person name="Moncalvo J.M."/>
        </authorList>
    </citation>
    <scope>NUCLEOTIDE SEQUENCE [LARGE SCALE GENOMIC DNA]</scope>
    <source>
        <strain evidence="6 7">SC-DP-2</strain>
    </source>
</reference>
<evidence type="ECO:0000313" key="6">
    <source>
        <dbReference type="EMBL" id="PVU86081.1"/>
    </source>
</evidence>
<dbReference type="InterPro" id="IPR000571">
    <property type="entry name" value="Znf_CCCH"/>
</dbReference>
<comment type="subcellular location">
    <subcellularLocation>
        <location evidence="1">Nucleus</location>
    </subcellularLocation>
</comment>
<dbReference type="Pfam" id="PF00642">
    <property type="entry name" value="zf-CCCH"/>
    <property type="match status" value="1"/>
</dbReference>
<evidence type="ECO:0000256" key="2">
    <source>
        <dbReference type="ARBA" id="ARBA00023242"/>
    </source>
</evidence>
<feature type="region of interest" description="Disordered" evidence="4">
    <location>
        <begin position="286"/>
        <end position="361"/>
    </location>
</feature>
<dbReference type="GO" id="GO:0008270">
    <property type="term" value="F:zinc ion binding"/>
    <property type="evidence" value="ECO:0007669"/>
    <property type="project" value="UniProtKB-KW"/>
</dbReference>
<dbReference type="Proteomes" id="UP000245609">
    <property type="component" value="Unassembled WGS sequence"/>
</dbReference>
<evidence type="ECO:0000313" key="7">
    <source>
        <dbReference type="Proteomes" id="UP000245609"/>
    </source>
</evidence>
<evidence type="ECO:0000256" key="1">
    <source>
        <dbReference type="ARBA" id="ARBA00004123"/>
    </source>
</evidence>
<dbReference type="SMART" id="SM00356">
    <property type="entry name" value="ZnF_C3H1"/>
    <property type="match status" value="1"/>
</dbReference>
<sequence>MAVCKFYLQGTCKFGSRCRNEHIDTQKYASKGPQISKGISEDDIMSDLENFPQWRFTSYGPLDCYPNLIEGTELSFEEMRLKWYSCARINNLQEYENYVKENERKIDDKIQQIVSNPRAAAKYFNENVVPKQASALPGSTALGSTIQDPNTPSRGFPSNQSPFGTQSFNQNLNFGSVFNTSTNSNNNAITNAQTQTQIQAPSQPFGSNFGTQASAFGKIASAFGTQAQTLGTQNQGFGNTQSAFGSQTTAFGQPSFGFGTGNSVSQNQSSGFGVSGFNNVQSSLAPTSTPFSLNPDNSTQTKDPFSSFSFANSTTNPAFSSTNQPTSASAPAQNQTTNTNSMFSSTIQPTSIQPPAISAFSTPQTQFGFDQEEIKNNLCGDSSIQLSKEEIESYKAPKFELLKIPLNPPSLDLLDL</sequence>
<feature type="compositionally biased region" description="Polar residues" evidence="4">
    <location>
        <begin position="311"/>
        <end position="361"/>
    </location>
</feature>